<name>A0A133UIY2_9EURY</name>
<gene>
    <name evidence="1" type="ORF">AKJ65_05635</name>
</gene>
<protein>
    <submittedName>
        <fullName evidence="1">Uncharacterized protein</fullName>
    </submittedName>
</protein>
<organism evidence="1 2">
    <name type="scientific">candidate division MSBL1 archaeon SCGC-AAA259E19</name>
    <dbReference type="NCBI Taxonomy" id="1698264"/>
    <lineage>
        <taxon>Archaea</taxon>
        <taxon>Methanobacteriati</taxon>
        <taxon>Methanobacteriota</taxon>
        <taxon>candidate division MSBL1</taxon>
    </lineage>
</organism>
<proteinExistence type="predicted"/>
<accession>A0A133UIY2</accession>
<dbReference type="AlphaFoldDB" id="A0A133UIY2"/>
<keyword evidence="2" id="KW-1185">Reference proteome</keyword>
<evidence type="ECO:0000313" key="2">
    <source>
        <dbReference type="Proteomes" id="UP000070284"/>
    </source>
</evidence>
<sequence length="74" mass="8560">MGRRPDLSGEVSDFNQNKVGRISLWMNDKENGSQPDYTGSVSFRNGEKKFRIAIWKQEDGGEKEENKEREVLKI</sequence>
<dbReference type="EMBL" id="LHXO01000089">
    <property type="protein sequence ID" value="KXA94036.1"/>
    <property type="molecule type" value="Genomic_DNA"/>
</dbReference>
<comment type="caution">
    <text evidence="1">The sequence shown here is derived from an EMBL/GenBank/DDBJ whole genome shotgun (WGS) entry which is preliminary data.</text>
</comment>
<evidence type="ECO:0000313" key="1">
    <source>
        <dbReference type="EMBL" id="KXA94036.1"/>
    </source>
</evidence>
<reference evidence="1 2" key="1">
    <citation type="journal article" date="2016" name="Sci. Rep.">
        <title>Metabolic traits of an uncultured archaeal lineage -MSBL1- from brine pools of the Red Sea.</title>
        <authorList>
            <person name="Mwirichia R."/>
            <person name="Alam I."/>
            <person name="Rashid M."/>
            <person name="Vinu M."/>
            <person name="Ba-Alawi W."/>
            <person name="Anthony Kamau A."/>
            <person name="Kamanda Ngugi D."/>
            <person name="Goker M."/>
            <person name="Klenk H.P."/>
            <person name="Bajic V."/>
            <person name="Stingl U."/>
        </authorList>
    </citation>
    <scope>NUCLEOTIDE SEQUENCE [LARGE SCALE GENOMIC DNA]</scope>
    <source>
        <strain evidence="1">SCGC-AAA259E19</strain>
    </source>
</reference>
<dbReference type="Proteomes" id="UP000070284">
    <property type="component" value="Unassembled WGS sequence"/>
</dbReference>